<comment type="cofactor">
    <cofactor evidence="1">
        <name>FMN</name>
        <dbReference type="ChEBI" id="CHEBI:58210"/>
    </cofactor>
</comment>
<keyword evidence="3 6" id="KW-0479">Metal-binding</keyword>
<feature type="domain" description="Cytochrome b5 heme-binding" evidence="7">
    <location>
        <begin position="10"/>
        <end position="87"/>
    </location>
</feature>
<dbReference type="PANTHER" id="PTHR10578:SF104">
    <property type="entry name" value="CYTOCHROME B2, MITOCHONDRIAL-RELATED"/>
    <property type="match status" value="1"/>
</dbReference>
<evidence type="ECO:0000259" key="8">
    <source>
        <dbReference type="PROSITE" id="PS51349"/>
    </source>
</evidence>
<dbReference type="PRINTS" id="PR00363">
    <property type="entry name" value="CYTOCHROMEB5"/>
</dbReference>
<evidence type="ECO:0008006" key="11">
    <source>
        <dbReference type="Google" id="ProtNLM"/>
    </source>
</evidence>
<proteinExistence type="inferred from homology"/>
<dbReference type="InterPro" id="IPR036400">
    <property type="entry name" value="Cyt_B5-like_heme/steroid_sf"/>
</dbReference>
<dbReference type="CDD" id="cd02922">
    <property type="entry name" value="FCB2_FMN"/>
    <property type="match status" value="1"/>
</dbReference>
<keyword evidence="4" id="KW-0560">Oxidoreductase</keyword>
<feature type="domain" description="FMN hydroxy acid dehydrogenase" evidence="8">
    <location>
        <begin position="110"/>
        <end position="469"/>
    </location>
</feature>
<protein>
    <recommendedName>
        <fullName evidence="11">Cytochrome b2, mitochondrial</fullName>
    </recommendedName>
</protein>
<keyword evidence="2 6" id="KW-0349">Heme</keyword>
<comment type="similarity">
    <text evidence="6">Belongs to the cytochrome b5 family.</text>
</comment>
<dbReference type="PANTHER" id="PTHR10578">
    <property type="entry name" value="S -2-HYDROXY-ACID OXIDASE-RELATED"/>
    <property type="match status" value="1"/>
</dbReference>
<dbReference type="PROSITE" id="PS00191">
    <property type="entry name" value="CYTOCHROME_B5_1"/>
    <property type="match status" value="1"/>
</dbReference>
<evidence type="ECO:0000256" key="3">
    <source>
        <dbReference type="ARBA" id="ARBA00022723"/>
    </source>
</evidence>
<keyword evidence="10" id="KW-1185">Reference proteome</keyword>
<dbReference type="Pfam" id="PF01070">
    <property type="entry name" value="FMN_dh"/>
    <property type="match status" value="1"/>
</dbReference>
<dbReference type="SUPFAM" id="SSF51395">
    <property type="entry name" value="FMN-linked oxidoreductases"/>
    <property type="match status" value="1"/>
</dbReference>
<reference evidence="9 10" key="1">
    <citation type="submission" date="2023-08" db="EMBL/GenBank/DDBJ databases">
        <title>Black Yeasts Isolated from many extreme environments.</title>
        <authorList>
            <person name="Coleine C."/>
            <person name="Stajich J.E."/>
            <person name="Selbmann L."/>
        </authorList>
    </citation>
    <scope>NUCLEOTIDE SEQUENCE [LARGE SCALE GENOMIC DNA]</scope>
    <source>
        <strain evidence="9 10">CCFEE 6328</strain>
    </source>
</reference>
<sequence length="490" mass="53331">MTAESSAALSQPVTYEELIKHNSTEDCWVVLHSKVYDVTSFLNEHPGGSAIILKFAGADATKAYDEIHAPGMVEETLEKEQFMGTIDLATIPQAEPDIEVVPNALDSVRPALHSLLSVHDFEDVARRAYSKKTYAFYSSAATDLISHHANLDCYKQLLLRPRILRNVKEVSIRRSILGCETSAPFFVSPVAMAKLAHPDGELAIARACGAQNIAYIVSNNASYPLTDIVKAARPGQPLFLQLYVNSERHKTTELLRKARDLGVRAVFVTVDAPIPGKREADERIAAGNLSSGTSGAVAVNDKKGGGLGRVMAKYIDSTLCWDDLEWIRETAGVPIILKGIQTAADAKKAVEYGAEGIMLSNHGGRSLDTVQPAIVTLLEIHKQCPEVLSKLEIYVDGGIRRGTDILKALALGATAVGIGRPCLYSLAYGQEGVEHLIEILKDELESTMKLAGITDVDQAHPGMVNTAHIEPLIRTTESHPWIQWQPRCKL</sequence>
<evidence type="ECO:0000256" key="2">
    <source>
        <dbReference type="ARBA" id="ARBA00022617"/>
    </source>
</evidence>
<gene>
    <name evidence="9" type="ORF">LTR69_007775</name>
</gene>
<dbReference type="InterPro" id="IPR037458">
    <property type="entry name" value="L-MDH/L-LDH_FMN-bd"/>
</dbReference>
<evidence type="ECO:0000256" key="1">
    <source>
        <dbReference type="ARBA" id="ARBA00001917"/>
    </source>
</evidence>
<dbReference type="PROSITE" id="PS50255">
    <property type="entry name" value="CYTOCHROME_B5_2"/>
    <property type="match status" value="1"/>
</dbReference>
<evidence type="ECO:0000256" key="4">
    <source>
        <dbReference type="ARBA" id="ARBA00023002"/>
    </source>
</evidence>
<comment type="caution">
    <text evidence="9">The sequence shown here is derived from an EMBL/GenBank/DDBJ whole genome shotgun (WGS) entry which is preliminary data.</text>
</comment>
<dbReference type="InterPro" id="IPR000262">
    <property type="entry name" value="FMN-dep_DH"/>
</dbReference>
<evidence type="ECO:0000259" key="7">
    <source>
        <dbReference type="PROSITE" id="PS50255"/>
    </source>
</evidence>
<dbReference type="Pfam" id="PF00173">
    <property type="entry name" value="Cyt-b5"/>
    <property type="match status" value="1"/>
</dbReference>
<keyword evidence="5 6" id="KW-0408">Iron</keyword>
<dbReference type="PROSITE" id="PS51349">
    <property type="entry name" value="FMN_HYDROXY_ACID_DH_2"/>
    <property type="match status" value="1"/>
</dbReference>
<dbReference type="InterPro" id="IPR037396">
    <property type="entry name" value="FMN_HAD"/>
</dbReference>
<name>A0ABR0J694_9EURO</name>
<dbReference type="Gene3D" id="3.20.20.70">
    <property type="entry name" value="Aldolase class I"/>
    <property type="match status" value="1"/>
</dbReference>
<organism evidence="9 10">
    <name type="scientific">Exophiala sideris</name>
    <dbReference type="NCBI Taxonomy" id="1016849"/>
    <lineage>
        <taxon>Eukaryota</taxon>
        <taxon>Fungi</taxon>
        <taxon>Dikarya</taxon>
        <taxon>Ascomycota</taxon>
        <taxon>Pezizomycotina</taxon>
        <taxon>Eurotiomycetes</taxon>
        <taxon>Chaetothyriomycetidae</taxon>
        <taxon>Chaetothyriales</taxon>
        <taxon>Herpotrichiellaceae</taxon>
        <taxon>Exophiala</taxon>
    </lineage>
</organism>
<dbReference type="EMBL" id="JAVRRF010000017">
    <property type="protein sequence ID" value="KAK5057137.1"/>
    <property type="molecule type" value="Genomic_DNA"/>
</dbReference>
<evidence type="ECO:0000313" key="10">
    <source>
        <dbReference type="Proteomes" id="UP001345691"/>
    </source>
</evidence>
<evidence type="ECO:0000256" key="5">
    <source>
        <dbReference type="ARBA" id="ARBA00023004"/>
    </source>
</evidence>
<dbReference type="InterPro" id="IPR018506">
    <property type="entry name" value="Cyt_B5_heme-BS"/>
</dbReference>
<dbReference type="SMART" id="SM01117">
    <property type="entry name" value="Cyt-b5"/>
    <property type="match status" value="1"/>
</dbReference>
<dbReference type="InterPro" id="IPR001199">
    <property type="entry name" value="Cyt_B5-like_heme/steroid-bd"/>
</dbReference>
<dbReference type="Gene3D" id="3.10.120.10">
    <property type="entry name" value="Cytochrome b5-like heme/steroid binding domain"/>
    <property type="match status" value="1"/>
</dbReference>
<dbReference type="SUPFAM" id="SSF55856">
    <property type="entry name" value="Cytochrome b5-like heme/steroid binding domain"/>
    <property type="match status" value="1"/>
</dbReference>
<evidence type="ECO:0000313" key="9">
    <source>
        <dbReference type="EMBL" id="KAK5057137.1"/>
    </source>
</evidence>
<accession>A0ABR0J694</accession>
<dbReference type="Proteomes" id="UP001345691">
    <property type="component" value="Unassembled WGS sequence"/>
</dbReference>
<evidence type="ECO:0000256" key="6">
    <source>
        <dbReference type="RuleBase" id="RU362121"/>
    </source>
</evidence>
<dbReference type="InterPro" id="IPR013785">
    <property type="entry name" value="Aldolase_TIM"/>
</dbReference>